<organism evidence="1 2">
    <name type="scientific">Brachionus calyciflorus</name>
    <dbReference type="NCBI Taxonomy" id="104777"/>
    <lineage>
        <taxon>Eukaryota</taxon>
        <taxon>Metazoa</taxon>
        <taxon>Spiralia</taxon>
        <taxon>Gnathifera</taxon>
        <taxon>Rotifera</taxon>
        <taxon>Eurotatoria</taxon>
        <taxon>Monogononta</taxon>
        <taxon>Pseudotrocha</taxon>
        <taxon>Ploima</taxon>
        <taxon>Brachionidae</taxon>
        <taxon>Brachionus</taxon>
    </lineage>
</organism>
<sequence>MINYFDKFDDPTSLSDHNAIFCDINIDFNFIETNDKYCERAFHKFDWEDENFVQNYQKFLSLNLEPLINKINDYKIGRNDSKTVINEINQEFLNDILKNLKRNKAAGNDYIKCTDLNVGSSINGLNLSIIAYCNDIVLISPSYGQLVTLLKKFLEYSKEWKIDFNPKKSVCLSMTNSGKIINPSILIDGTHIANVQGFEYLGLPRK</sequence>
<dbReference type="OrthoDB" id="7698720at2759"/>
<evidence type="ECO:0000313" key="2">
    <source>
        <dbReference type="Proteomes" id="UP000663879"/>
    </source>
</evidence>
<dbReference type="EMBL" id="CAJNOC010002844">
    <property type="protein sequence ID" value="CAF0954546.1"/>
    <property type="molecule type" value="Genomic_DNA"/>
</dbReference>
<reference evidence="1" key="1">
    <citation type="submission" date="2021-02" db="EMBL/GenBank/DDBJ databases">
        <authorList>
            <person name="Nowell W R."/>
        </authorList>
    </citation>
    <scope>NUCLEOTIDE SEQUENCE</scope>
    <source>
        <strain evidence="1">Ploen Becks lab</strain>
    </source>
</reference>
<dbReference type="Proteomes" id="UP000663879">
    <property type="component" value="Unassembled WGS sequence"/>
</dbReference>
<gene>
    <name evidence="1" type="ORF">OXX778_LOCUS14124</name>
</gene>
<accession>A0A814DHM2</accession>
<comment type="caution">
    <text evidence="1">The sequence shown here is derived from an EMBL/GenBank/DDBJ whole genome shotgun (WGS) entry which is preliminary data.</text>
</comment>
<evidence type="ECO:0000313" key="1">
    <source>
        <dbReference type="EMBL" id="CAF0954546.1"/>
    </source>
</evidence>
<evidence type="ECO:0008006" key="3">
    <source>
        <dbReference type="Google" id="ProtNLM"/>
    </source>
</evidence>
<proteinExistence type="predicted"/>
<protein>
    <recommendedName>
        <fullName evidence="3">Reverse transcriptase domain-containing protein</fullName>
    </recommendedName>
</protein>
<dbReference type="AlphaFoldDB" id="A0A814DHM2"/>
<name>A0A814DHM2_9BILA</name>
<keyword evidence="2" id="KW-1185">Reference proteome</keyword>